<evidence type="ECO:0000313" key="8">
    <source>
        <dbReference type="Proteomes" id="UP000297244"/>
    </source>
</evidence>
<evidence type="ECO:0000313" key="7">
    <source>
        <dbReference type="EMBL" id="TFU15541.1"/>
    </source>
</evidence>
<gene>
    <name evidence="7" type="ORF">E0489_09050</name>
</gene>
<dbReference type="EMBL" id="SKBL01000015">
    <property type="protein sequence ID" value="TFU15541.1"/>
    <property type="molecule type" value="Genomic_DNA"/>
</dbReference>
<comment type="similarity">
    <text evidence="4">Belongs to the HepT RNase toxin family.</text>
</comment>
<dbReference type="Pfam" id="PF01934">
    <property type="entry name" value="HepT-like"/>
    <property type="match status" value="1"/>
</dbReference>
<protein>
    <submittedName>
        <fullName evidence="7">DUF86 domain-containing protein</fullName>
    </submittedName>
</protein>
<dbReference type="PANTHER" id="PTHR33397:SF3">
    <property type="entry name" value="MRNA NUCLEASE HEPT"/>
    <property type="match status" value="1"/>
</dbReference>
<reference evidence="7 8" key="1">
    <citation type="submission" date="2019-03" db="EMBL/GenBank/DDBJ databases">
        <title>Thermus tengchongensis species for the arsenic transformation mechanism.</title>
        <authorList>
            <person name="Yuan G.C."/>
        </authorList>
    </citation>
    <scope>NUCLEOTIDE SEQUENCE [LARGE SCALE GENOMIC DNA]</scope>
    <source>
        <strain evidence="7 8">15Y</strain>
    </source>
</reference>
<name>A0ABY2K681_9DEIN</name>
<evidence type="ECO:0000256" key="1">
    <source>
        <dbReference type="ARBA" id="ARBA00022649"/>
    </source>
</evidence>
<evidence type="ECO:0000256" key="5">
    <source>
        <dbReference type="SAM" id="Coils"/>
    </source>
</evidence>
<dbReference type="InterPro" id="IPR008201">
    <property type="entry name" value="HepT-like"/>
</dbReference>
<dbReference type="RefSeq" id="WP_084584750.1">
    <property type="nucleotide sequence ID" value="NZ_JAKEDU010000009.1"/>
</dbReference>
<keyword evidence="8" id="KW-1185">Reference proteome</keyword>
<feature type="region of interest" description="Disordered" evidence="6">
    <location>
        <begin position="128"/>
        <end position="153"/>
    </location>
</feature>
<keyword evidence="5" id="KW-0175">Coiled coil</keyword>
<dbReference type="Proteomes" id="UP000297244">
    <property type="component" value="Unassembled WGS sequence"/>
</dbReference>
<keyword evidence="1" id="KW-1277">Toxin-antitoxin system</keyword>
<dbReference type="Gene3D" id="1.20.120.580">
    <property type="entry name" value="bsu32300-like"/>
    <property type="match status" value="1"/>
</dbReference>
<comment type="caution">
    <text evidence="7">The sequence shown here is derived from an EMBL/GenBank/DDBJ whole genome shotgun (WGS) entry which is preliminary data.</text>
</comment>
<proteinExistence type="inferred from homology"/>
<organism evidence="7 8">
    <name type="scientific">Thermus tengchongensis</name>
    <dbReference type="NCBI Taxonomy" id="1214928"/>
    <lineage>
        <taxon>Bacteria</taxon>
        <taxon>Thermotogati</taxon>
        <taxon>Deinococcota</taxon>
        <taxon>Deinococci</taxon>
        <taxon>Thermales</taxon>
        <taxon>Thermaceae</taxon>
        <taxon>Thermus</taxon>
    </lineage>
</organism>
<dbReference type="InterPro" id="IPR037038">
    <property type="entry name" value="HepT-like_sf"/>
</dbReference>
<evidence type="ECO:0000256" key="6">
    <source>
        <dbReference type="SAM" id="MobiDB-lite"/>
    </source>
</evidence>
<keyword evidence="2" id="KW-0540">Nuclease</keyword>
<evidence type="ECO:0000256" key="3">
    <source>
        <dbReference type="ARBA" id="ARBA00022801"/>
    </source>
</evidence>
<keyword evidence="3" id="KW-0378">Hydrolase</keyword>
<sequence>MDDVLLNKAATIERCLKRIEEEYRGHEEELETNYTRQDAIVLNLLRACEAAIDMAMHVVRLKRLGLPQTSREAFALLEKAGLLSPSLSQRMQAMVGFRNVAVHDYQALSLPILHRILKERLGDFLVQRNATPNPPGPRSLNGRWPFPLPPPRP</sequence>
<dbReference type="InterPro" id="IPR052379">
    <property type="entry name" value="Type_VII_TA_RNase"/>
</dbReference>
<feature type="coiled-coil region" evidence="5">
    <location>
        <begin position="9"/>
        <end position="36"/>
    </location>
</feature>
<accession>A0ABY2K681</accession>
<evidence type="ECO:0000256" key="4">
    <source>
        <dbReference type="ARBA" id="ARBA00024207"/>
    </source>
</evidence>
<dbReference type="PANTHER" id="PTHR33397">
    <property type="entry name" value="UPF0331 PROTEIN YUTE"/>
    <property type="match status" value="1"/>
</dbReference>
<dbReference type="NCBIfam" id="NF047751">
    <property type="entry name" value="HepT_toxin"/>
    <property type="match status" value="1"/>
</dbReference>
<evidence type="ECO:0000256" key="2">
    <source>
        <dbReference type="ARBA" id="ARBA00022722"/>
    </source>
</evidence>